<evidence type="ECO:0000256" key="2">
    <source>
        <dbReference type="ARBA" id="ARBA00022980"/>
    </source>
</evidence>
<feature type="region of interest" description="Disordered" evidence="4">
    <location>
        <begin position="116"/>
        <end position="155"/>
    </location>
</feature>
<dbReference type="GO" id="GO:0003735">
    <property type="term" value="F:structural constituent of ribosome"/>
    <property type="evidence" value="ECO:0007669"/>
    <property type="project" value="InterPro"/>
</dbReference>
<dbReference type="GO" id="GO:0006412">
    <property type="term" value="P:translation"/>
    <property type="evidence" value="ECO:0007669"/>
    <property type="project" value="InterPro"/>
</dbReference>
<dbReference type="InterPro" id="IPR036235">
    <property type="entry name" value="Ribosomal_bL12_oligo_N_sf"/>
</dbReference>
<feature type="compositionally biased region" description="Basic and acidic residues" evidence="4">
    <location>
        <begin position="139"/>
        <end position="155"/>
    </location>
</feature>
<feature type="domain" description="Large ribosomal subunit protein bL12 oligomerization" evidence="5">
    <location>
        <begin position="16"/>
        <end position="54"/>
    </location>
</feature>
<evidence type="ECO:0000313" key="7">
    <source>
        <dbReference type="Proteomes" id="UP001187471"/>
    </source>
</evidence>
<evidence type="ECO:0000256" key="1">
    <source>
        <dbReference type="ARBA" id="ARBA00007197"/>
    </source>
</evidence>
<evidence type="ECO:0000256" key="4">
    <source>
        <dbReference type="SAM" id="MobiDB-lite"/>
    </source>
</evidence>
<organism evidence="6 7">
    <name type="scientific">Escallonia rubra</name>
    <dbReference type="NCBI Taxonomy" id="112253"/>
    <lineage>
        <taxon>Eukaryota</taxon>
        <taxon>Viridiplantae</taxon>
        <taxon>Streptophyta</taxon>
        <taxon>Embryophyta</taxon>
        <taxon>Tracheophyta</taxon>
        <taxon>Spermatophyta</taxon>
        <taxon>Magnoliopsida</taxon>
        <taxon>eudicotyledons</taxon>
        <taxon>Gunneridae</taxon>
        <taxon>Pentapetalae</taxon>
        <taxon>asterids</taxon>
        <taxon>campanulids</taxon>
        <taxon>Escalloniales</taxon>
        <taxon>Escalloniaceae</taxon>
        <taxon>Escallonia</taxon>
    </lineage>
</organism>
<comment type="caution">
    <text evidence="6">The sequence shown here is derived from an EMBL/GenBank/DDBJ whole genome shotgun (WGS) entry which is preliminary data.</text>
</comment>
<evidence type="ECO:0000313" key="6">
    <source>
        <dbReference type="EMBL" id="KAK2981589.1"/>
    </source>
</evidence>
<dbReference type="Pfam" id="PF16320">
    <property type="entry name" value="Ribosomal_L12_N"/>
    <property type="match status" value="1"/>
</dbReference>
<gene>
    <name evidence="6" type="ORF">RJ640_011119</name>
</gene>
<protein>
    <recommendedName>
        <fullName evidence="5">Large ribosomal subunit protein bL12 oligomerization domain-containing protein</fullName>
    </recommendedName>
</protein>
<accession>A0AA88R2G0</accession>
<dbReference type="AlphaFoldDB" id="A0AA88R2G0"/>
<dbReference type="EMBL" id="JAVXUO010001504">
    <property type="protein sequence ID" value="KAK2981589.1"/>
    <property type="molecule type" value="Genomic_DNA"/>
</dbReference>
<dbReference type="GO" id="GO:1990904">
    <property type="term" value="C:ribonucleoprotein complex"/>
    <property type="evidence" value="ECO:0007669"/>
    <property type="project" value="UniProtKB-KW"/>
</dbReference>
<evidence type="ECO:0000259" key="5">
    <source>
        <dbReference type="Pfam" id="PF16320"/>
    </source>
</evidence>
<keyword evidence="3" id="KW-0687">Ribonucleoprotein</keyword>
<name>A0AA88R2G0_9ASTE</name>
<dbReference type="InterPro" id="IPR008932">
    <property type="entry name" value="Ribosomal_bL12_oligo"/>
</dbReference>
<keyword evidence="7" id="KW-1185">Reference proteome</keyword>
<comment type="similarity">
    <text evidence="1">Belongs to the bacterial ribosomal protein bL12 family.</text>
</comment>
<keyword evidence="2" id="KW-0689">Ribosomal protein</keyword>
<proteinExistence type="inferred from homology"/>
<dbReference type="GO" id="GO:0005840">
    <property type="term" value="C:ribosome"/>
    <property type="evidence" value="ECO:0007669"/>
    <property type="project" value="UniProtKB-KW"/>
</dbReference>
<evidence type="ECO:0000256" key="3">
    <source>
        <dbReference type="ARBA" id="ARBA00023274"/>
    </source>
</evidence>
<reference evidence="6" key="1">
    <citation type="submission" date="2022-12" db="EMBL/GenBank/DDBJ databases">
        <title>Draft genome assemblies for two species of Escallonia (Escalloniales).</title>
        <authorList>
            <person name="Chanderbali A."/>
            <person name="Dervinis C."/>
            <person name="Anghel I."/>
            <person name="Soltis D."/>
            <person name="Soltis P."/>
            <person name="Zapata F."/>
        </authorList>
    </citation>
    <scope>NUCLEOTIDE SEQUENCE</scope>
    <source>
        <strain evidence="6">UCBG92.1500</strain>
        <tissue evidence="6">Leaf</tissue>
    </source>
</reference>
<sequence>MGEKRVGAPEKAVFLCNDISELSLADAQKLVEYLEDKLNITVIAFGAATIAAPGIAVEVPAIVGEKLEFDVVFECWVWTVLALLGVWRGLVGETLDDSVMVGGWNDSVMEWESSTSEVTGTQVPKRGSHRLLTGTEIGPRARERQEKGEKKNRVE</sequence>
<dbReference type="SUPFAM" id="SSF48300">
    <property type="entry name" value="Ribosomal protein L7/12, oligomerisation (N-terminal) domain"/>
    <property type="match status" value="1"/>
</dbReference>
<dbReference type="Proteomes" id="UP001187471">
    <property type="component" value="Unassembled WGS sequence"/>
</dbReference>